<proteinExistence type="predicted"/>
<protein>
    <submittedName>
        <fullName evidence="1">Uncharacterized protein</fullName>
    </submittedName>
</protein>
<accession>A0A7W4P090</accession>
<name>A0A7W4P090_9PROT</name>
<organism evidence="1 2">
    <name type="scientific">Gluconacetobacter asukensis</name>
    <dbReference type="NCBI Taxonomy" id="1017181"/>
    <lineage>
        <taxon>Bacteria</taxon>
        <taxon>Pseudomonadati</taxon>
        <taxon>Pseudomonadota</taxon>
        <taxon>Alphaproteobacteria</taxon>
        <taxon>Acetobacterales</taxon>
        <taxon>Acetobacteraceae</taxon>
        <taxon>Gluconacetobacter</taxon>
    </lineage>
</organism>
<evidence type="ECO:0000313" key="1">
    <source>
        <dbReference type="EMBL" id="MBB2172856.1"/>
    </source>
</evidence>
<dbReference type="RefSeq" id="WP_182979382.1">
    <property type="nucleotide sequence ID" value="NZ_BAABGB010000005.1"/>
</dbReference>
<gene>
    <name evidence="1" type="ORF">HLH35_12125</name>
</gene>
<evidence type="ECO:0000313" key="2">
    <source>
        <dbReference type="Proteomes" id="UP000577891"/>
    </source>
</evidence>
<reference evidence="1 2" key="1">
    <citation type="submission" date="2020-04" db="EMBL/GenBank/DDBJ databases">
        <title>Description of novel Gluconacetobacter.</title>
        <authorList>
            <person name="Sombolestani A."/>
        </authorList>
    </citation>
    <scope>NUCLEOTIDE SEQUENCE [LARGE SCALE GENOMIC DNA]</scope>
    <source>
        <strain evidence="1 2">LMG 27724</strain>
    </source>
</reference>
<keyword evidence="2" id="KW-1185">Reference proteome</keyword>
<sequence length="81" mass="9164">MTRPTPAQQRVLRKAMHAPVMIWGAFSGVGGGIDLENPRFDRRHTVEMCIGQGWLTPAEGFNQYAITDKGRSVLPKRRRDK</sequence>
<comment type="caution">
    <text evidence="1">The sequence shown here is derived from an EMBL/GenBank/DDBJ whole genome shotgun (WGS) entry which is preliminary data.</text>
</comment>
<dbReference type="Proteomes" id="UP000577891">
    <property type="component" value="Unassembled WGS sequence"/>
</dbReference>
<dbReference type="EMBL" id="JABEQE010000010">
    <property type="protein sequence ID" value="MBB2172856.1"/>
    <property type="molecule type" value="Genomic_DNA"/>
</dbReference>
<dbReference type="AlphaFoldDB" id="A0A7W4P090"/>